<organism evidence="3 4">
    <name type="scientific">Ixodes scapularis</name>
    <name type="common">Black-legged tick</name>
    <name type="synonym">Deer tick</name>
    <dbReference type="NCBI Taxonomy" id="6945"/>
    <lineage>
        <taxon>Eukaryota</taxon>
        <taxon>Metazoa</taxon>
        <taxon>Ecdysozoa</taxon>
        <taxon>Arthropoda</taxon>
        <taxon>Chelicerata</taxon>
        <taxon>Arachnida</taxon>
        <taxon>Acari</taxon>
        <taxon>Parasitiformes</taxon>
        <taxon>Ixodida</taxon>
        <taxon>Ixodoidea</taxon>
        <taxon>Ixodidae</taxon>
        <taxon>Ixodinae</taxon>
        <taxon>Ixodes</taxon>
    </lineage>
</organism>
<evidence type="ECO:0000313" key="4">
    <source>
        <dbReference type="Proteomes" id="UP000001555"/>
    </source>
</evidence>
<dbReference type="PANTHER" id="PTHR47577">
    <property type="entry name" value="THAP DOMAIN-CONTAINING PROTEIN 6"/>
    <property type="match status" value="1"/>
</dbReference>
<evidence type="ECO:0000313" key="3">
    <source>
        <dbReference type="EnsemblMetazoa" id="ISCW024374-PA"/>
    </source>
</evidence>
<dbReference type="EMBL" id="ABJB010380391">
    <property type="status" value="NOT_ANNOTATED_CDS"/>
    <property type="molecule type" value="Genomic_DNA"/>
</dbReference>
<accession>A0A1S4M5U5</accession>
<name>A0A1S4M5U5_IXOSC</name>
<dbReference type="AlphaFoldDB" id="A0A1S4M5U5"/>
<reference evidence="3" key="2">
    <citation type="submission" date="2020-05" db="UniProtKB">
        <authorList>
            <consortium name="EnsemblMetazoa"/>
        </authorList>
    </citation>
    <scope>IDENTIFICATION</scope>
    <source>
        <strain evidence="3">wikel</strain>
    </source>
</reference>
<evidence type="ECO:0000259" key="2">
    <source>
        <dbReference type="Pfam" id="PF21789"/>
    </source>
</evidence>
<dbReference type="Pfam" id="PF21788">
    <property type="entry name" value="TNP-like_GBD"/>
    <property type="match status" value="1"/>
</dbReference>
<keyword evidence="4" id="KW-1185">Reference proteome</keyword>
<dbReference type="VEuPathDB" id="VectorBase:ISCP_005532"/>
<dbReference type="EnsemblMetazoa" id="ISCW024374-RA">
    <property type="protein sequence ID" value="ISCW024374-PA"/>
    <property type="gene ID" value="ISCW024374"/>
</dbReference>
<dbReference type="VEuPathDB" id="VectorBase:ISCI024374"/>
<protein>
    <submittedName>
        <fullName evidence="3">Uncharacterized protein</fullName>
    </submittedName>
</protein>
<feature type="domain" description="Transposable element P transposase-like RNase H C-terminal" evidence="2">
    <location>
        <begin position="153"/>
        <end position="187"/>
    </location>
</feature>
<dbReference type="InterPro" id="IPR048366">
    <property type="entry name" value="TNP-like_GBD"/>
</dbReference>
<feature type="domain" description="Transposable element P transposase-like GTP-binding insertion" evidence="1">
    <location>
        <begin position="3"/>
        <end position="84"/>
    </location>
</feature>
<proteinExistence type="predicted"/>
<reference evidence="4" key="1">
    <citation type="submission" date="2008-03" db="EMBL/GenBank/DDBJ databases">
        <title>Annotation of Ixodes scapularis.</title>
        <authorList>
            <consortium name="Ixodes scapularis Genome Project Consortium"/>
            <person name="Caler E."/>
            <person name="Hannick L.I."/>
            <person name="Bidwell S."/>
            <person name="Joardar V."/>
            <person name="Thiagarajan M."/>
            <person name="Amedeo P."/>
            <person name="Galinsky K.J."/>
            <person name="Schobel S."/>
            <person name="Inman J."/>
            <person name="Hostetler J."/>
            <person name="Miller J."/>
            <person name="Hammond M."/>
            <person name="Megy K."/>
            <person name="Lawson D."/>
            <person name="Kodira C."/>
            <person name="Sutton G."/>
            <person name="Meyer J."/>
            <person name="Hill C.A."/>
            <person name="Birren B."/>
            <person name="Nene V."/>
            <person name="Collins F."/>
            <person name="Alarcon-Chaidez F."/>
            <person name="Wikel S."/>
            <person name="Strausberg R."/>
        </authorList>
    </citation>
    <scope>NUCLEOTIDE SEQUENCE [LARGE SCALE GENOMIC DNA]</scope>
    <source>
        <strain evidence="4">Wikel</strain>
    </source>
</reference>
<dbReference type="InParanoid" id="A0A1S4M5U5"/>
<dbReference type="Pfam" id="PF21789">
    <property type="entry name" value="TNP-like_RNaseH_C"/>
    <property type="match status" value="1"/>
</dbReference>
<evidence type="ECO:0000259" key="1">
    <source>
        <dbReference type="Pfam" id="PF21788"/>
    </source>
</evidence>
<sequence length="254" mass="27980">MSEGLRAANKLTQAHIDFCRQKMKAKLAAQTLSSSVAKDLLFAKQLGLPEFSKCEGTCKFIQDIDRCFDLLNSRSPVARTYKRPFYQANIQERSQTMERVGQNLMQLELPGGQPAVTDGRRMSVIAFAFTLKSVASLATQLLTSGEVSYLCSYRPSQDHLEMFFSCVRQRGGWNNNPSAAQFRQAYRKLLVLAGVQAPNSANVATDLEGESLTVSQGTINPALDAKDDQEGDDMAVVYGLGEDTLSEFTSEVVK</sequence>
<dbReference type="VEuPathDB" id="VectorBase:ISCW024374"/>
<dbReference type="Proteomes" id="UP000001555">
    <property type="component" value="Unassembled WGS sequence"/>
</dbReference>
<dbReference type="OrthoDB" id="6509481at2759"/>
<dbReference type="InterPro" id="IPR048367">
    <property type="entry name" value="TNP-like_RNaseH_C"/>
</dbReference>
<dbReference type="PANTHER" id="PTHR47577:SF2">
    <property type="entry name" value="THAP DOMAIN CONTAINING 9"/>
    <property type="match status" value="1"/>
</dbReference>